<name>A0AAV7QNJ5_PLEWA</name>
<organism evidence="2 3">
    <name type="scientific">Pleurodeles waltl</name>
    <name type="common">Iberian ribbed newt</name>
    <dbReference type="NCBI Taxonomy" id="8319"/>
    <lineage>
        <taxon>Eukaryota</taxon>
        <taxon>Metazoa</taxon>
        <taxon>Chordata</taxon>
        <taxon>Craniata</taxon>
        <taxon>Vertebrata</taxon>
        <taxon>Euteleostomi</taxon>
        <taxon>Amphibia</taxon>
        <taxon>Batrachia</taxon>
        <taxon>Caudata</taxon>
        <taxon>Salamandroidea</taxon>
        <taxon>Salamandridae</taxon>
        <taxon>Pleurodelinae</taxon>
        <taxon>Pleurodeles</taxon>
    </lineage>
</organism>
<dbReference type="Proteomes" id="UP001066276">
    <property type="component" value="Chromosome 6"/>
</dbReference>
<reference evidence="2" key="1">
    <citation type="journal article" date="2022" name="bioRxiv">
        <title>Sequencing and chromosome-scale assembly of the giantPleurodeles waltlgenome.</title>
        <authorList>
            <person name="Brown T."/>
            <person name="Elewa A."/>
            <person name="Iarovenko S."/>
            <person name="Subramanian E."/>
            <person name="Araus A.J."/>
            <person name="Petzold A."/>
            <person name="Susuki M."/>
            <person name="Suzuki K.-i.T."/>
            <person name="Hayashi T."/>
            <person name="Toyoda A."/>
            <person name="Oliveira C."/>
            <person name="Osipova E."/>
            <person name="Leigh N.D."/>
            <person name="Simon A."/>
            <person name="Yun M.H."/>
        </authorList>
    </citation>
    <scope>NUCLEOTIDE SEQUENCE</scope>
    <source>
        <strain evidence="2">20211129_DDA</strain>
        <tissue evidence="2">Liver</tissue>
    </source>
</reference>
<evidence type="ECO:0000313" key="2">
    <source>
        <dbReference type="EMBL" id="KAJ1142081.1"/>
    </source>
</evidence>
<keyword evidence="1" id="KW-1133">Transmembrane helix</keyword>
<dbReference type="AlphaFoldDB" id="A0AAV7QNJ5"/>
<proteinExistence type="predicted"/>
<evidence type="ECO:0000256" key="1">
    <source>
        <dbReference type="SAM" id="Phobius"/>
    </source>
</evidence>
<keyword evidence="1" id="KW-0472">Membrane</keyword>
<keyword evidence="1" id="KW-0812">Transmembrane</keyword>
<comment type="caution">
    <text evidence="2">The sequence shown here is derived from an EMBL/GenBank/DDBJ whole genome shotgun (WGS) entry which is preliminary data.</text>
</comment>
<gene>
    <name evidence="2" type="ORF">NDU88_008409</name>
</gene>
<feature type="transmembrane region" description="Helical" evidence="1">
    <location>
        <begin position="38"/>
        <end position="67"/>
    </location>
</feature>
<dbReference type="EMBL" id="JANPWB010000010">
    <property type="protein sequence ID" value="KAJ1142081.1"/>
    <property type="molecule type" value="Genomic_DNA"/>
</dbReference>
<keyword evidence="3" id="KW-1185">Reference proteome</keyword>
<protein>
    <submittedName>
        <fullName evidence="2">Uncharacterized protein</fullName>
    </submittedName>
</protein>
<accession>A0AAV7QNJ5</accession>
<evidence type="ECO:0000313" key="3">
    <source>
        <dbReference type="Proteomes" id="UP001066276"/>
    </source>
</evidence>
<sequence length="193" mass="21563">MRFGASPRHLDVVVRLEYAFLNGASDGDRKEECGKQKLWHLAAAIAPYIFVYQGLVVFCHMMSVGFLDTGYPFTNMQQVKLCNKWYALEKRHFVERRGVKPGAATHRQGALATRVQHLVYYTELVPALPRQKSAEHGLRLLFHAGFSRPKSTQKIVANSETRCPPSSVLGCARLPHQRPGACVGLSAVESCPR</sequence>